<dbReference type="Proteomes" id="UP000694844">
    <property type="component" value="Chromosome 6"/>
</dbReference>
<dbReference type="AlphaFoldDB" id="A0A8B8AC78"/>
<name>A0A8B8AC78_CRAVI</name>
<protein>
    <submittedName>
        <fullName evidence="7">FUN14 domain-containing protein 1B-like isoform X1</fullName>
    </submittedName>
</protein>
<dbReference type="OrthoDB" id="163794at2759"/>
<organism evidence="6 7">
    <name type="scientific">Crassostrea virginica</name>
    <name type="common">Eastern oyster</name>
    <dbReference type="NCBI Taxonomy" id="6565"/>
    <lineage>
        <taxon>Eukaryota</taxon>
        <taxon>Metazoa</taxon>
        <taxon>Spiralia</taxon>
        <taxon>Lophotrochozoa</taxon>
        <taxon>Mollusca</taxon>
        <taxon>Bivalvia</taxon>
        <taxon>Autobranchia</taxon>
        <taxon>Pteriomorphia</taxon>
        <taxon>Ostreida</taxon>
        <taxon>Ostreoidea</taxon>
        <taxon>Ostreidae</taxon>
        <taxon>Crassostrea</taxon>
    </lineage>
</organism>
<proteinExistence type="inferred from homology"/>
<dbReference type="PANTHER" id="PTHR21346">
    <property type="entry name" value="FUN14 DOMAIN CONTAINING"/>
    <property type="match status" value="1"/>
</dbReference>
<evidence type="ECO:0000256" key="5">
    <source>
        <dbReference type="ARBA" id="ARBA00023136"/>
    </source>
</evidence>
<comment type="similarity">
    <text evidence="2">Belongs to the FUN14 family.</text>
</comment>
<evidence type="ECO:0000256" key="3">
    <source>
        <dbReference type="ARBA" id="ARBA00022692"/>
    </source>
</evidence>
<evidence type="ECO:0000256" key="4">
    <source>
        <dbReference type="ARBA" id="ARBA00022989"/>
    </source>
</evidence>
<reference evidence="7" key="1">
    <citation type="submission" date="2025-08" db="UniProtKB">
        <authorList>
            <consortium name="RefSeq"/>
        </authorList>
    </citation>
    <scope>IDENTIFICATION</scope>
    <source>
        <tissue evidence="7">Whole sample</tissue>
    </source>
</reference>
<dbReference type="RefSeq" id="XP_022289086.1">
    <property type="nucleotide sequence ID" value="XM_022433378.1"/>
</dbReference>
<dbReference type="GO" id="GO:0000422">
    <property type="term" value="P:autophagy of mitochondrion"/>
    <property type="evidence" value="ECO:0007669"/>
    <property type="project" value="TreeGrafter"/>
</dbReference>
<evidence type="ECO:0000313" key="7">
    <source>
        <dbReference type="RefSeq" id="XP_022289086.1"/>
    </source>
</evidence>
<dbReference type="InterPro" id="IPR007014">
    <property type="entry name" value="FUN14"/>
</dbReference>
<dbReference type="KEGG" id="cvn:111101088"/>
<dbReference type="GO" id="GO:0005741">
    <property type="term" value="C:mitochondrial outer membrane"/>
    <property type="evidence" value="ECO:0007669"/>
    <property type="project" value="UniProtKB-SubCell"/>
</dbReference>
<evidence type="ECO:0000256" key="2">
    <source>
        <dbReference type="ARBA" id="ARBA00009160"/>
    </source>
</evidence>
<dbReference type="GeneID" id="111101088"/>
<accession>A0A8B8AC78</accession>
<comment type="subcellular location">
    <subcellularLocation>
        <location evidence="1">Mitochondrion outer membrane</location>
        <topology evidence="1">Multi-pass membrane protein</topology>
    </subcellularLocation>
</comment>
<gene>
    <name evidence="7" type="primary">LOC111101088</name>
</gene>
<keyword evidence="4" id="KW-1133">Transmembrane helix</keyword>
<keyword evidence="6" id="KW-1185">Reference proteome</keyword>
<dbReference type="Pfam" id="PF04930">
    <property type="entry name" value="FUN14"/>
    <property type="match status" value="1"/>
</dbReference>
<dbReference type="PANTHER" id="PTHR21346:SF0">
    <property type="entry name" value="RE45833P"/>
    <property type="match status" value="1"/>
</dbReference>
<keyword evidence="3" id="KW-0812">Transmembrane</keyword>
<evidence type="ECO:0000313" key="6">
    <source>
        <dbReference type="Proteomes" id="UP000694844"/>
    </source>
</evidence>
<sequence length="147" mass="16523">MNFFFVTEMSHKREKNDILDVVNPREGWFRDVIKDVTKRSTAQQVAIGGASGWVAGYLCIKVGKLAAITLGTSILVLQIAQHQGYVKIDWSLLKKDVETAKKVIEKQAKDRYTGAFENNLDSLKRFFRNNIYLAGSFTGGFLIGVTF</sequence>
<keyword evidence="5" id="KW-0472">Membrane</keyword>
<evidence type="ECO:0000256" key="1">
    <source>
        <dbReference type="ARBA" id="ARBA00004374"/>
    </source>
</evidence>